<evidence type="ECO:0008006" key="2">
    <source>
        <dbReference type="Google" id="ProtNLM"/>
    </source>
</evidence>
<name>A0A6C0IJ28_9ZZZZ</name>
<dbReference type="EMBL" id="MN740184">
    <property type="protein sequence ID" value="QHT92426.1"/>
    <property type="molecule type" value="Genomic_DNA"/>
</dbReference>
<organism evidence="1">
    <name type="scientific">viral metagenome</name>
    <dbReference type="NCBI Taxonomy" id="1070528"/>
    <lineage>
        <taxon>unclassified sequences</taxon>
        <taxon>metagenomes</taxon>
        <taxon>organismal metagenomes</taxon>
    </lineage>
</organism>
<reference evidence="1" key="1">
    <citation type="journal article" date="2020" name="Nature">
        <title>Giant virus diversity and host interactions through global metagenomics.</title>
        <authorList>
            <person name="Schulz F."/>
            <person name="Roux S."/>
            <person name="Paez-Espino D."/>
            <person name="Jungbluth S."/>
            <person name="Walsh D.A."/>
            <person name="Denef V.J."/>
            <person name="McMahon K.D."/>
            <person name="Konstantinidis K.T."/>
            <person name="Eloe-Fadrosh E.A."/>
            <person name="Kyrpides N.C."/>
            <person name="Woyke T."/>
        </authorList>
    </citation>
    <scope>NUCLEOTIDE SEQUENCE</scope>
    <source>
        <strain evidence="1">GVMAG-M-3300023184-88</strain>
    </source>
</reference>
<evidence type="ECO:0000313" key="1">
    <source>
        <dbReference type="EMBL" id="QHT92426.1"/>
    </source>
</evidence>
<dbReference type="AlphaFoldDB" id="A0A6C0IJ28"/>
<proteinExistence type="predicted"/>
<accession>A0A6C0IJ28</accession>
<sequence length="400" mass="43818">MASIFTNVLSNEEVDYLNHLPEVLSAKASLDARSSGMVYFSVPITDSIRAALQSRFGLQLSTDSSIPMRWIKGDTAPHVDVSSSTFENTYLLYLNDSPGELIVNAQSYAIQANTGFVFNEGLPHETQCTEHVPRLLLGPMNEFAQSVGSPLVYFSNEADALSFSNPLGYGGGFVVGSGGPFGPGGGYTSWRLASNSTGTSSKSVVYSNGSTLNPDGSYYLYPSAPCFLEGTTILCQVDGVEHYLPVEQLKNGTLVKTSLDGYKPVVLLGKGTLLNPGNDERTENRLYKCSTSKYPSLKDDLYITGCHSILEFPITEKQKEDTIKHLGKLFVTDKKYRLMACVDERAEPWNAEGTYTIWHFALEHHDESMNYGVYANGGLLVETCCIKTLKNKSNMTLFAE</sequence>
<protein>
    <recommendedName>
        <fullName evidence="2">Hedgehog/Intein (Hint) domain-containing protein</fullName>
    </recommendedName>
</protein>